<evidence type="ECO:0000313" key="1">
    <source>
        <dbReference type="EMBL" id="MEJ7138128.1"/>
    </source>
</evidence>
<dbReference type="EMBL" id="JAWDIE010000008">
    <property type="protein sequence ID" value="MEJ7138128.1"/>
    <property type="molecule type" value="Genomic_DNA"/>
</dbReference>
<organism evidence="1 2">
    <name type="scientific">Amphibiibacter pelophylacis</name>
    <dbReference type="NCBI Taxonomy" id="1799477"/>
    <lineage>
        <taxon>Bacteria</taxon>
        <taxon>Pseudomonadati</taxon>
        <taxon>Pseudomonadota</taxon>
        <taxon>Betaproteobacteria</taxon>
        <taxon>Burkholderiales</taxon>
        <taxon>Sphaerotilaceae</taxon>
        <taxon>Amphibiibacter</taxon>
    </lineage>
</organism>
<dbReference type="Proteomes" id="UP001364695">
    <property type="component" value="Unassembled WGS sequence"/>
</dbReference>
<evidence type="ECO:0000313" key="2">
    <source>
        <dbReference type="Proteomes" id="UP001364695"/>
    </source>
</evidence>
<protein>
    <submittedName>
        <fullName evidence="1">Dienelactone hydrolase family protein</fullName>
        <ecNumber evidence="1">3.1.-.-</ecNumber>
    </submittedName>
</protein>
<reference evidence="1" key="1">
    <citation type="submission" date="2023-10" db="EMBL/GenBank/DDBJ databases">
        <title>Amphibacter perezi, gen. nov., sp. nov. a novel taxa of the family Comamonadaceae, class Betaproteobacteria isolated from the skin microbiota of Pelophylax perezi from different populations.</title>
        <authorList>
            <person name="Costa S."/>
            <person name="Proenca D.N."/>
            <person name="Lopes I."/>
            <person name="Morais P.V."/>
        </authorList>
    </citation>
    <scope>NUCLEOTIDE SEQUENCE</scope>
    <source>
        <strain evidence="1">SL12-8</strain>
    </source>
</reference>
<accession>A0ACC6P1Q3</accession>
<name>A0ACC6P1Q3_9BURK</name>
<keyword evidence="1" id="KW-0378">Hydrolase</keyword>
<keyword evidence="2" id="KW-1185">Reference proteome</keyword>
<comment type="caution">
    <text evidence="1">The sequence shown here is derived from an EMBL/GenBank/DDBJ whole genome shotgun (WGS) entry which is preliminary data.</text>
</comment>
<sequence>MSSPLSITALDGSGTFSGYLALPPGGTGPGLVMAQEIFGVNFNMRELADTFAQLGYVVAVPDLFWRIQPGIELGYTPEDWKKAFEYFQALDQGKAVEDIQATLTALRAHPAVAGGKAGVVGYCLGGKLAYLAACRTDSDVSVGYYGVGIEAALDEAANIRQPVLLHIAEKDGFCPPEAREAIVKAFAGHAQVTTQVYPGVDHAFARPAGEHYDAAAATLANQRTADALAQHLKG</sequence>
<gene>
    <name evidence="1" type="ORF">RV045_06745</name>
</gene>
<dbReference type="EC" id="3.1.-.-" evidence="1"/>
<proteinExistence type="predicted"/>